<dbReference type="PANTHER" id="PTHR42839">
    <property type="entry name" value="ISOCHORISMATE SYNTHASE ENTC"/>
    <property type="match status" value="1"/>
</dbReference>
<evidence type="ECO:0000313" key="8">
    <source>
        <dbReference type="EMBL" id="EJX03475.1"/>
    </source>
</evidence>
<proteinExistence type="inferred from homology"/>
<dbReference type="SUPFAM" id="SSF56322">
    <property type="entry name" value="ADC synthase"/>
    <property type="match status" value="1"/>
</dbReference>
<evidence type="ECO:0000256" key="1">
    <source>
        <dbReference type="ARBA" id="ARBA00000799"/>
    </source>
</evidence>
<dbReference type="EMBL" id="AMCI01002145">
    <property type="protein sequence ID" value="EJX03475.1"/>
    <property type="molecule type" value="Genomic_DNA"/>
</dbReference>
<dbReference type="EC" id="5.4.4.2" evidence="3"/>
<evidence type="ECO:0000256" key="4">
    <source>
        <dbReference type="ARBA" id="ARBA00023235"/>
    </source>
</evidence>
<dbReference type="Gene3D" id="3.60.120.10">
    <property type="entry name" value="Anthranilate synthase"/>
    <property type="match status" value="1"/>
</dbReference>
<evidence type="ECO:0000256" key="6">
    <source>
        <dbReference type="SAM" id="MobiDB-lite"/>
    </source>
</evidence>
<name>J9GT49_9ZZZZ</name>
<sequence length="394" mass="44310">MNVPDIRLQNLLDSLVGSRHAFALYRLPWTDECHLVLQTSDEPVTLDHLEALSGQKGFVIAPFQSSAEHPLVLIRPEVTAFDWPEIEEALTALPEDFFASIPEKSQTQGDIAPGKTDTQEMGETPVPTREEDAQAHYQEAFERFIQPLQTGTFQKLVLSRSCTQAVDEDFSPIQAFVRACNAYPRMLIYLCHTPVSGTWMGSTPEILLSGHGEEWHTVALAGTMPLPAAEETCPWSAKNREEQAFVADYIRRTVQAYGQKVDEKGPYTARAGQLIHLKTDFRFRMKDPQRIGPLLNALHPTPAVCGLPKEEAFRFILDYEGYDRRYYSGFIGWLDTTGTTHLYVNLRCLEIHPHAVTLYAGGGILPLSEPASEWTETENKMQTMRHILQAPSKP</sequence>
<dbReference type="PANTHER" id="PTHR42839:SF2">
    <property type="entry name" value="ISOCHORISMATE SYNTHASE ENTC"/>
    <property type="match status" value="1"/>
</dbReference>
<dbReference type="NCBIfam" id="TIGR00543">
    <property type="entry name" value="isochor_syn"/>
    <property type="match status" value="1"/>
</dbReference>
<dbReference type="Pfam" id="PF00425">
    <property type="entry name" value="Chorismate_bind"/>
    <property type="match status" value="1"/>
</dbReference>
<organism evidence="8">
    <name type="scientific">gut metagenome</name>
    <dbReference type="NCBI Taxonomy" id="749906"/>
    <lineage>
        <taxon>unclassified sequences</taxon>
        <taxon>metagenomes</taxon>
        <taxon>organismal metagenomes</taxon>
    </lineage>
</organism>
<comment type="caution">
    <text evidence="8">The sequence shown here is derived from an EMBL/GenBank/DDBJ whole genome shotgun (WGS) entry which is preliminary data.</text>
</comment>
<comment type="catalytic activity">
    <reaction evidence="1">
        <text>chorismate = isochorismate</text>
        <dbReference type="Rhea" id="RHEA:18985"/>
        <dbReference type="ChEBI" id="CHEBI:29748"/>
        <dbReference type="ChEBI" id="CHEBI:29780"/>
        <dbReference type="EC" id="5.4.4.2"/>
    </reaction>
</comment>
<dbReference type="InterPro" id="IPR005801">
    <property type="entry name" value="ADC_synthase"/>
</dbReference>
<comment type="similarity">
    <text evidence="2">Belongs to the isochorismate synthase family.</text>
</comment>
<evidence type="ECO:0000259" key="7">
    <source>
        <dbReference type="Pfam" id="PF00425"/>
    </source>
</evidence>
<keyword evidence="4" id="KW-0413">Isomerase</keyword>
<protein>
    <recommendedName>
        <fullName evidence="3">isochorismate synthase</fullName>
        <ecNumber evidence="3">5.4.4.2</ecNumber>
    </recommendedName>
    <alternativeName>
        <fullName evidence="5">Isochorismate mutase</fullName>
    </alternativeName>
</protein>
<dbReference type="InterPro" id="IPR004561">
    <property type="entry name" value="IsoChor_synthase"/>
</dbReference>
<dbReference type="AlphaFoldDB" id="J9GT49"/>
<reference evidence="8" key="1">
    <citation type="journal article" date="2012" name="PLoS ONE">
        <title>Gene sets for utilization of primary and secondary nutrition supplies in the distal gut of endangered iberian lynx.</title>
        <authorList>
            <person name="Alcaide M."/>
            <person name="Messina E."/>
            <person name="Richter M."/>
            <person name="Bargiela R."/>
            <person name="Peplies J."/>
            <person name="Huws S.A."/>
            <person name="Newbold C.J."/>
            <person name="Golyshin P.N."/>
            <person name="Simon M.A."/>
            <person name="Lopez G."/>
            <person name="Yakimov M.M."/>
            <person name="Ferrer M."/>
        </authorList>
    </citation>
    <scope>NUCLEOTIDE SEQUENCE</scope>
</reference>
<evidence type="ECO:0000256" key="2">
    <source>
        <dbReference type="ARBA" id="ARBA00005297"/>
    </source>
</evidence>
<gene>
    <name evidence="8" type="ORF">EVA_08422</name>
</gene>
<dbReference type="InterPro" id="IPR015890">
    <property type="entry name" value="Chorismate_C"/>
</dbReference>
<feature type="domain" description="Chorismate-utilising enzyme C-terminal" evidence="7">
    <location>
        <begin position="134"/>
        <end position="380"/>
    </location>
</feature>
<accession>J9GT49</accession>
<dbReference type="GO" id="GO:0008909">
    <property type="term" value="F:isochorismate synthase activity"/>
    <property type="evidence" value="ECO:0007669"/>
    <property type="project" value="UniProtKB-EC"/>
</dbReference>
<evidence type="ECO:0000256" key="3">
    <source>
        <dbReference type="ARBA" id="ARBA00012824"/>
    </source>
</evidence>
<evidence type="ECO:0000256" key="5">
    <source>
        <dbReference type="ARBA" id="ARBA00041564"/>
    </source>
</evidence>
<feature type="region of interest" description="Disordered" evidence="6">
    <location>
        <begin position="104"/>
        <end position="124"/>
    </location>
</feature>